<dbReference type="Gene3D" id="2.130.10.10">
    <property type="entry name" value="YVTN repeat-like/Quinoprotein amine dehydrogenase"/>
    <property type="match status" value="1"/>
</dbReference>
<organism evidence="7">
    <name type="scientific">Chloropicon roscoffensis</name>
    <dbReference type="NCBI Taxonomy" id="1461544"/>
    <lineage>
        <taxon>Eukaryota</taxon>
        <taxon>Viridiplantae</taxon>
        <taxon>Chlorophyta</taxon>
        <taxon>Chloropicophyceae</taxon>
        <taxon>Chloropicales</taxon>
        <taxon>Chloropicaceae</taxon>
        <taxon>Chloropicon</taxon>
    </lineage>
</organism>
<dbReference type="SUPFAM" id="SSF50978">
    <property type="entry name" value="WD40 repeat-like"/>
    <property type="match status" value="1"/>
</dbReference>
<evidence type="ECO:0000256" key="6">
    <source>
        <dbReference type="SAM" id="MobiDB-lite"/>
    </source>
</evidence>
<dbReference type="PRINTS" id="PR00320">
    <property type="entry name" value="GPROTEINBRPT"/>
</dbReference>
<evidence type="ECO:0000256" key="5">
    <source>
        <dbReference type="PROSITE-ProRule" id="PRU00221"/>
    </source>
</evidence>
<feature type="region of interest" description="Disordered" evidence="6">
    <location>
        <begin position="445"/>
        <end position="472"/>
    </location>
</feature>
<dbReference type="EMBL" id="HBHZ01000959">
    <property type="protein sequence ID" value="CAE0187698.1"/>
    <property type="molecule type" value="Transcribed_RNA"/>
</dbReference>
<dbReference type="GO" id="GO:0000209">
    <property type="term" value="P:protein polyubiquitination"/>
    <property type="evidence" value="ECO:0007669"/>
    <property type="project" value="TreeGrafter"/>
</dbReference>
<dbReference type="GO" id="GO:0043161">
    <property type="term" value="P:proteasome-mediated ubiquitin-dependent protein catabolic process"/>
    <property type="evidence" value="ECO:0007669"/>
    <property type="project" value="TreeGrafter"/>
</dbReference>
<accession>A0A7S3C6Q7</accession>
<dbReference type="PROSITE" id="PS50294">
    <property type="entry name" value="WD_REPEATS_REGION"/>
    <property type="match status" value="2"/>
</dbReference>
<dbReference type="Pfam" id="PF00400">
    <property type="entry name" value="WD40"/>
    <property type="match status" value="3"/>
</dbReference>
<dbReference type="AlphaFoldDB" id="A0A7S3C6Q7"/>
<sequence length="472" mass="52199">MALSRILRHREFDSAGASAFSSAVRERRDQSFEQSEQRIFVPENAFSGSSACSLSLDGVEHRYLLAGACDGGLACFDVQSHYHAQREGQQDLHEHLFRIQASPPEAALPLDAQPRHRHQSATSSHRDEITSIQWYPVDTGLFLSSSKDCSARLWDANELKTVCSTTQESQINCVAMPEAASGHCLIALGAKDSVVRIWDPRSDCISLNFAGHIGLEVTCVAWSTSCEWILISGGSGGQIRLWDVRKANSLLVLDQYNTKNYSEGLNPMPDVEHLRQRSLKFPSAGDALMDRFDRNLQEWVSSKKLVKMVSDSKRNDMATAHDSAVRMLKASGDGLFLYSAAARMTEMRKWDLASGKNTLVNFELPASGLKAWNAVALDSSQNLFVAHNKAIFHLDTATGKRLSKLSGHYDRVTACVYNPACGELYSASLDGNILLWEAERLKSHGKHAEKEDGNGGRAQDFGNEDDWTTDED</sequence>
<dbReference type="GO" id="GO:0006283">
    <property type="term" value="P:transcription-coupled nucleotide-excision repair"/>
    <property type="evidence" value="ECO:0007669"/>
    <property type="project" value="InterPro"/>
</dbReference>
<dbReference type="InterPro" id="IPR020472">
    <property type="entry name" value="WD40_PAC1"/>
</dbReference>
<dbReference type="GO" id="GO:0000109">
    <property type="term" value="C:nucleotide-excision repair complex"/>
    <property type="evidence" value="ECO:0007669"/>
    <property type="project" value="TreeGrafter"/>
</dbReference>
<dbReference type="PROSITE" id="PS50082">
    <property type="entry name" value="WD_REPEATS_2"/>
    <property type="match status" value="3"/>
</dbReference>
<dbReference type="GO" id="GO:0031464">
    <property type="term" value="C:Cul4A-RING E3 ubiquitin ligase complex"/>
    <property type="evidence" value="ECO:0007669"/>
    <property type="project" value="TreeGrafter"/>
</dbReference>
<dbReference type="InterPro" id="IPR042238">
    <property type="entry name" value="Rad28/ERCC8/Ckn1/ATCSA-1"/>
</dbReference>
<protein>
    <submittedName>
        <fullName evidence="8">WD40 repeat domain-containing protein</fullName>
    </submittedName>
</protein>
<feature type="repeat" description="WD" evidence="5">
    <location>
        <begin position="405"/>
        <end position="437"/>
    </location>
</feature>
<dbReference type="PANTHER" id="PTHR46202">
    <property type="entry name" value="DNA EXCISION REPAIR PROTEIN ERCC-8"/>
    <property type="match status" value="1"/>
</dbReference>
<feature type="repeat" description="WD" evidence="5">
    <location>
        <begin position="122"/>
        <end position="164"/>
    </location>
</feature>
<feature type="repeat" description="WD" evidence="5">
    <location>
        <begin position="217"/>
        <end position="252"/>
    </location>
</feature>
<keyword evidence="3" id="KW-0227">DNA damage</keyword>
<keyword evidence="2" id="KW-0677">Repeat</keyword>
<evidence type="ECO:0000313" key="8">
    <source>
        <dbReference type="EMBL" id="WZN60532.1"/>
    </source>
</evidence>
<dbReference type="InterPro" id="IPR015943">
    <property type="entry name" value="WD40/YVTN_repeat-like_dom_sf"/>
</dbReference>
<keyword evidence="1 5" id="KW-0853">WD repeat</keyword>
<feature type="compositionally biased region" description="Basic and acidic residues" evidence="6">
    <location>
        <begin position="445"/>
        <end position="454"/>
    </location>
</feature>
<evidence type="ECO:0000313" key="9">
    <source>
        <dbReference type="Proteomes" id="UP001472866"/>
    </source>
</evidence>
<evidence type="ECO:0000256" key="3">
    <source>
        <dbReference type="ARBA" id="ARBA00022763"/>
    </source>
</evidence>
<dbReference type="EMBL" id="CP151503">
    <property type="protein sequence ID" value="WZN60532.1"/>
    <property type="molecule type" value="Genomic_DNA"/>
</dbReference>
<evidence type="ECO:0000256" key="4">
    <source>
        <dbReference type="ARBA" id="ARBA00023204"/>
    </source>
</evidence>
<reference evidence="7" key="1">
    <citation type="submission" date="2021-01" db="EMBL/GenBank/DDBJ databases">
        <authorList>
            <person name="Corre E."/>
            <person name="Pelletier E."/>
            <person name="Niang G."/>
            <person name="Scheremetjew M."/>
            <person name="Finn R."/>
            <person name="Kale V."/>
            <person name="Holt S."/>
            <person name="Cochrane G."/>
            <person name="Meng A."/>
            <person name="Brown T."/>
            <person name="Cohen L."/>
        </authorList>
    </citation>
    <scope>NUCLEOTIDE SEQUENCE</scope>
    <source>
        <strain evidence="7">RCC1871</strain>
    </source>
</reference>
<feature type="compositionally biased region" description="Acidic residues" evidence="6">
    <location>
        <begin position="462"/>
        <end position="472"/>
    </location>
</feature>
<dbReference type="SMART" id="SM00320">
    <property type="entry name" value="WD40"/>
    <property type="match status" value="6"/>
</dbReference>
<evidence type="ECO:0000313" key="7">
    <source>
        <dbReference type="EMBL" id="CAE0187698.1"/>
    </source>
</evidence>
<name>A0A7S3C6Q7_9CHLO</name>
<proteinExistence type="predicted"/>
<keyword evidence="9" id="KW-1185">Reference proteome</keyword>
<dbReference type="PANTHER" id="PTHR46202:SF1">
    <property type="entry name" value="DNA EXCISION REPAIR PROTEIN ERCC-8"/>
    <property type="match status" value="1"/>
</dbReference>
<dbReference type="InterPro" id="IPR036322">
    <property type="entry name" value="WD40_repeat_dom_sf"/>
</dbReference>
<reference evidence="8 9" key="2">
    <citation type="submission" date="2024-03" db="EMBL/GenBank/DDBJ databases">
        <title>Complete genome sequence of the green alga Chloropicon roscoffensis RCC1871.</title>
        <authorList>
            <person name="Lemieux C."/>
            <person name="Pombert J.-F."/>
            <person name="Otis C."/>
            <person name="Turmel M."/>
        </authorList>
    </citation>
    <scope>NUCLEOTIDE SEQUENCE [LARGE SCALE GENOMIC DNA]</scope>
    <source>
        <strain evidence="8 9">RCC1871</strain>
    </source>
</reference>
<keyword evidence="4" id="KW-0234">DNA repair</keyword>
<dbReference type="InterPro" id="IPR001680">
    <property type="entry name" value="WD40_rpt"/>
</dbReference>
<dbReference type="Proteomes" id="UP001472866">
    <property type="component" value="Chromosome 03"/>
</dbReference>
<gene>
    <name evidence="7" type="ORF">CROS1456_LOCUS764</name>
    <name evidence="8" type="ORF">HKI87_03g20660</name>
</gene>
<evidence type="ECO:0000256" key="2">
    <source>
        <dbReference type="ARBA" id="ARBA00022737"/>
    </source>
</evidence>
<evidence type="ECO:0000256" key="1">
    <source>
        <dbReference type="ARBA" id="ARBA00022574"/>
    </source>
</evidence>